<dbReference type="EMBL" id="LNXV01000033">
    <property type="protein sequence ID" value="KTC78353.1"/>
    <property type="molecule type" value="Genomic_DNA"/>
</dbReference>
<dbReference type="PANTHER" id="PTHR30616">
    <property type="entry name" value="UNCHARACTERIZED PROTEIN YFIH"/>
    <property type="match status" value="1"/>
</dbReference>
<dbReference type="AlphaFoldDB" id="A0A0W0S5H0"/>
<dbReference type="InterPro" id="IPR011324">
    <property type="entry name" value="Cytotoxic_necrot_fac-like_cat"/>
</dbReference>
<dbReference type="PATRIC" id="fig|29422.6.peg.2808"/>
<comment type="caution">
    <text evidence="11">The sequence shown here is derived from an EMBL/GenBank/DDBJ whole genome shotgun (WGS) entry which is preliminary data.</text>
</comment>
<keyword evidence="12" id="KW-1185">Reference proteome</keyword>
<keyword evidence="3" id="KW-0808">Transferase</keyword>
<dbReference type="NCBIfam" id="TIGR00726">
    <property type="entry name" value="peptidoglycan editing factor PgeF"/>
    <property type="match status" value="1"/>
</dbReference>
<protein>
    <recommendedName>
        <fullName evidence="10">Purine nucleoside phosphorylase</fullName>
    </recommendedName>
</protein>
<keyword evidence="4" id="KW-0479">Metal-binding</keyword>
<evidence type="ECO:0000256" key="4">
    <source>
        <dbReference type="ARBA" id="ARBA00022723"/>
    </source>
</evidence>
<comment type="catalytic activity">
    <reaction evidence="1">
        <text>inosine + phosphate = alpha-D-ribose 1-phosphate + hypoxanthine</text>
        <dbReference type="Rhea" id="RHEA:27646"/>
        <dbReference type="ChEBI" id="CHEBI:17368"/>
        <dbReference type="ChEBI" id="CHEBI:17596"/>
        <dbReference type="ChEBI" id="CHEBI:43474"/>
        <dbReference type="ChEBI" id="CHEBI:57720"/>
        <dbReference type="EC" id="2.4.2.1"/>
    </reaction>
    <physiologicalReaction direction="left-to-right" evidence="1">
        <dbReference type="Rhea" id="RHEA:27647"/>
    </physiologicalReaction>
</comment>
<accession>A0A0W0S5H0</accession>
<comment type="catalytic activity">
    <reaction evidence="7">
        <text>adenosine + H2O + H(+) = inosine + NH4(+)</text>
        <dbReference type="Rhea" id="RHEA:24408"/>
        <dbReference type="ChEBI" id="CHEBI:15377"/>
        <dbReference type="ChEBI" id="CHEBI:15378"/>
        <dbReference type="ChEBI" id="CHEBI:16335"/>
        <dbReference type="ChEBI" id="CHEBI:17596"/>
        <dbReference type="ChEBI" id="CHEBI:28938"/>
        <dbReference type="EC" id="3.5.4.4"/>
    </reaction>
    <physiologicalReaction direction="left-to-right" evidence="7">
        <dbReference type="Rhea" id="RHEA:24409"/>
    </physiologicalReaction>
</comment>
<evidence type="ECO:0000256" key="8">
    <source>
        <dbReference type="ARBA" id="ARBA00048968"/>
    </source>
</evidence>
<evidence type="ECO:0000256" key="9">
    <source>
        <dbReference type="ARBA" id="ARBA00049893"/>
    </source>
</evidence>
<dbReference type="GO" id="GO:0005507">
    <property type="term" value="F:copper ion binding"/>
    <property type="evidence" value="ECO:0007669"/>
    <property type="project" value="TreeGrafter"/>
</dbReference>
<dbReference type="STRING" id="29422.Lbru_2645"/>
<dbReference type="SUPFAM" id="SSF64438">
    <property type="entry name" value="CNF1/YfiH-like putative cysteine hydrolases"/>
    <property type="match status" value="1"/>
</dbReference>
<evidence type="ECO:0000313" key="12">
    <source>
        <dbReference type="Proteomes" id="UP000054742"/>
    </source>
</evidence>
<dbReference type="PANTHER" id="PTHR30616:SF2">
    <property type="entry name" value="PURINE NUCLEOSIDE PHOSPHORYLASE LACC1"/>
    <property type="match status" value="1"/>
</dbReference>
<comment type="catalytic activity">
    <reaction evidence="9">
        <text>S-methyl-5'-thioadenosine + phosphate = 5-(methylsulfanyl)-alpha-D-ribose 1-phosphate + adenine</text>
        <dbReference type="Rhea" id="RHEA:11852"/>
        <dbReference type="ChEBI" id="CHEBI:16708"/>
        <dbReference type="ChEBI" id="CHEBI:17509"/>
        <dbReference type="ChEBI" id="CHEBI:43474"/>
        <dbReference type="ChEBI" id="CHEBI:58533"/>
        <dbReference type="EC" id="2.4.2.28"/>
    </reaction>
    <physiologicalReaction direction="left-to-right" evidence="9">
        <dbReference type="Rhea" id="RHEA:11853"/>
    </physiologicalReaction>
</comment>
<gene>
    <name evidence="11" type="primary">yfiH</name>
    <name evidence="11" type="ORF">Lbru_2645</name>
</gene>
<evidence type="ECO:0000313" key="11">
    <source>
        <dbReference type="EMBL" id="KTC78353.1"/>
    </source>
</evidence>
<evidence type="ECO:0000256" key="5">
    <source>
        <dbReference type="ARBA" id="ARBA00022801"/>
    </source>
</evidence>
<name>A0A0W0S5H0_9GAMM</name>
<comment type="similarity">
    <text evidence="2 10">Belongs to the purine nucleoside phosphorylase YfiH/LACC1 family.</text>
</comment>
<dbReference type="InterPro" id="IPR038371">
    <property type="entry name" value="Cu_polyphenol_OxRdtase_sf"/>
</dbReference>
<evidence type="ECO:0000256" key="1">
    <source>
        <dbReference type="ARBA" id="ARBA00000553"/>
    </source>
</evidence>
<sequence>MTKLYANWPAPSNVSGLTTLRHSGFSKPPFDKNNLALHVGDDSGDVLLNRQQLKTELELTKEPAWLEQIHSTLCVLVEEEANRTADAAITRTPRQPLAILTADCLPILLCNQEGNEIAAIHAGWRGLVNGIVENTLNKMQSPPTQLMAWIGPAICQSCFEVGEEVLQAYENRYPLSSKDFYRKGEKWHGNLPKLAEHILNNSGISAVFQSNVCTFEQNNDFYSYRRTSQTGRMATLIWFNEKNRNQ</sequence>
<keyword evidence="5" id="KW-0378">Hydrolase</keyword>
<dbReference type="Proteomes" id="UP000054742">
    <property type="component" value="Unassembled WGS sequence"/>
</dbReference>
<dbReference type="Gene3D" id="3.60.140.10">
    <property type="entry name" value="CNF1/YfiH-like putative cysteine hydrolases"/>
    <property type="match status" value="1"/>
</dbReference>
<organism evidence="11 12">
    <name type="scientific">Legionella brunensis</name>
    <dbReference type="NCBI Taxonomy" id="29422"/>
    <lineage>
        <taxon>Bacteria</taxon>
        <taxon>Pseudomonadati</taxon>
        <taxon>Pseudomonadota</taxon>
        <taxon>Gammaproteobacteria</taxon>
        <taxon>Legionellales</taxon>
        <taxon>Legionellaceae</taxon>
        <taxon>Legionella</taxon>
    </lineage>
</organism>
<keyword evidence="6" id="KW-0862">Zinc</keyword>
<evidence type="ECO:0000256" key="3">
    <source>
        <dbReference type="ARBA" id="ARBA00022679"/>
    </source>
</evidence>
<dbReference type="GO" id="GO:0016787">
    <property type="term" value="F:hydrolase activity"/>
    <property type="evidence" value="ECO:0007669"/>
    <property type="project" value="UniProtKB-KW"/>
</dbReference>
<evidence type="ECO:0000256" key="2">
    <source>
        <dbReference type="ARBA" id="ARBA00007353"/>
    </source>
</evidence>
<evidence type="ECO:0000256" key="6">
    <source>
        <dbReference type="ARBA" id="ARBA00022833"/>
    </source>
</evidence>
<evidence type="ECO:0000256" key="10">
    <source>
        <dbReference type="RuleBase" id="RU361274"/>
    </source>
</evidence>
<evidence type="ECO:0000256" key="7">
    <source>
        <dbReference type="ARBA" id="ARBA00047989"/>
    </source>
</evidence>
<reference evidence="11 12" key="1">
    <citation type="submission" date="2015-11" db="EMBL/GenBank/DDBJ databases">
        <title>Genomic analysis of 38 Legionella species identifies large and diverse effector repertoires.</title>
        <authorList>
            <person name="Burstein D."/>
            <person name="Amaro F."/>
            <person name="Zusman T."/>
            <person name="Lifshitz Z."/>
            <person name="Cohen O."/>
            <person name="Gilbert J.A."/>
            <person name="Pupko T."/>
            <person name="Shuman H.A."/>
            <person name="Segal G."/>
        </authorList>
    </citation>
    <scope>NUCLEOTIDE SEQUENCE [LARGE SCALE GENOMIC DNA]</scope>
    <source>
        <strain evidence="11 12">ATCC 43878</strain>
    </source>
</reference>
<dbReference type="RefSeq" id="WP_193786924.1">
    <property type="nucleotide sequence ID" value="NZ_CAAAHU010000004.1"/>
</dbReference>
<comment type="catalytic activity">
    <reaction evidence="8">
        <text>adenosine + phosphate = alpha-D-ribose 1-phosphate + adenine</text>
        <dbReference type="Rhea" id="RHEA:27642"/>
        <dbReference type="ChEBI" id="CHEBI:16335"/>
        <dbReference type="ChEBI" id="CHEBI:16708"/>
        <dbReference type="ChEBI" id="CHEBI:43474"/>
        <dbReference type="ChEBI" id="CHEBI:57720"/>
        <dbReference type="EC" id="2.4.2.1"/>
    </reaction>
    <physiologicalReaction direction="left-to-right" evidence="8">
        <dbReference type="Rhea" id="RHEA:27643"/>
    </physiologicalReaction>
</comment>
<dbReference type="Pfam" id="PF02578">
    <property type="entry name" value="Cu-oxidase_4"/>
    <property type="match status" value="1"/>
</dbReference>
<dbReference type="InterPro" id="IPR003730">
    <property type="entry name" value="Cu_polyphenol_OxRdtase"/>
</dbReference>
<proteinExistence type="inferred from homology"/>
<dbReference type="GO" id="GO:0017061">
    <property type="term" value="F:S-methyl-5-thioadenosine phosphorylase activity"/>
    <property type="evidence" value="ECO:0007669"/>
    <property type="project" value="UniProtKB-EC"/>
</dbReference>
<dbReference type="CDD" id="cd16833">
    <property type="entry name" value="YfiH"/>
    <property type="match status" value="1"/>
</dbReference>